<keyword evidence="2" id="KW-0732">Signal</keyword>
<accession>A0A316ELE8</accession>
<feature type="domain" description="SCP" evidence="3">
    <location>
        <begin position="153"/>
        <end position="267"/>
    </location>
</feature>
<gene>
    <name evidence="4" type="ORF">BC793_12892</name>
</gene>
<keyword evidence="5" id="KW-1185">Reference proteome</keyword>
<dbReference type="PANTHER" id="PTHR31157">
    <property type="entry name" value="SCP DOMAIN-CONTAINING PROTEIN"/>
    <property type="match status" value="1"/>
</dbReference>
<feature type="signal peptide" evidence="2">
    <location>
        <begin position="1"/>
        <end position="32"/>
    </location>
</feature>
<comment type="caution">
    <text evidence="4">The sequence shown here is derived from an EMBL/GenBank/DDBJ whole genome shotgun (WGS) entry which is preliminary data.</text>
</comment>
<evidence type="ECO:0000259" key="3">
    <source>
        <dbReference type="Pfam" id="PF00188"/>
    </source>
</evidence>
<feature type="compositionally biased region" description="Pro residues" evidence="1">
    <location>
        <begin position="88"/>
        <end position="97"/>
    </location>
</feature>
<feature type="region of interest" description="Disordered" evidence="1">
    <location>
        <begin position="31"/>
        <end position="146"/>
    </location>
</feature>
<dbReference type="AlphaFoldDB" id="A0A316ELE8"/>
<feature type="compositionally biased region" description="Pro residues" evidence="1">
    <location>
        <begin position="106"/>
        <end position="137"/>
    </location>
</feature>
<dbReference type="CDD" id="cd05379">
    <property type="entry name" value="CAP_bacterial"/>
    <property type="match status" value="1"/>
</dbReference>
<sequence length="269" mass="27844">MRLALRRLAVTALFAPVAAFGVTTMIASPAEAAPAESHPGGHWKPGPGNHGHWKGSGGRGPSWPTPGRYLPGQPFPGQPYPGQHFPGQPFPGQPYPGQPVGGQPFPGEPMPGQPLPAEPTTPAPATPAPDMPAPATPAPGDSTGQTLEGEINRLVNDQRTGNGCEVLTVNDQLATAARDHSAWMAETGTLSHTGKDGSTFVMRAQAAGYAQPSAENIAMGYRTAAEVVDGWMNSAGHRANILNCESTTVGVGIANTADGTPYYTQVFGR</sequence>
<evidence type="ECO:0000313" key="5">
    <source>
        <dbReference type="Proteomes" id="UP000245697"/>
    </source>
</evidence>
<dbReference type="EMBL" id="QGGR01000028">
    <property type="protein sequence ID" value="PWK33302.1"/>
    <property type="molecule type" value="Genomic_DNA"/>
</dbReference>
<dbReference type="Pfam" id="PF00188">
    <property type="entry name" value="CAP"/>
    <property type="match status" value="1"/>
</dbReference>
<feature type="chain" id="PRO_5016347319" evidence="2">
    <location>
        <begin position="33"/>
        <end position="269"/>
    </location>
</feature>
<reference evidence="4 5" key="1">
    <citation type="submission" date="2018-05" db="EMBL/GenBank/DDBJ databases">
        <title>Genomic Encyclopedia of Archaeal and Bacterial Type Strains, Phase II (KMG-II): from individual species to whole genera.</title>
        <authorList>
            <person name="Goeker M."/>
        </authorList>
    </citation>
    <scope>NUCLEOTIDE SEQUENCE [LARGE SCALE GENOMIC DNA]</scope>
    <source>
        <strain evidence="4 5">DSM 45184</strain>
    </source>
</reference>
<evidence type="ECO:0000313" key="4">
    <source>
        <dbReference type="EMBL" id="PWK33302.1"/>
    </source>
</evidence>
<dbReference type="Gene3D" id="3.40.33.10">
    <property type="entry name" value="CAP"/>
    <property type="match status" value="1"/>
</dbReference>
<dbReference type="SUPFAM" id="SSF55797">
    <property type="entry name" value="PR-1-like"/>
    <property type="match status" value="1"/>
</dbReference>
<name>A0A316ELE8_9ACTN</name>
<dbReference type="RefSeq" id="WP_275416290.1">
    <property type="nucleotide sequence ID" value="NZ_BONA01000083.1"/>
</dbReference>
<evidence type="ECO:0000256" key="1">
    <source>
        <dbReference type="SAM" id="MobiDB-lite"/>
    </source>
</evidence>
<evidence type="ECO:0000256" key="2">
    <source>
        <dbReference type="SAM" id="SignalP"/>
    </source>
</evidence>
<dbReference type="Proteomes" id="UP000245697">
    <property type="component" value="Unassembled WGS sequence"/>
</dbReference>
<dbReference type="InterPro" id="IPR014044">
    <property type="entry name" value="CAP_dom"/>
</dbReference>
<protein>
    <submittedName>
        <fullName evidence="4">Uncharacterized protein YkwD</fullName>
    </submittedName>
</protein>
<organism evidence="4 5">
    <name type="scientific">Actinoplanes xinjiangensis</name>
    <dbReference type="NCBI Taxonomy" id="512350"/>
    <lineage>
        <taxon>Bacteria</taxon>
        <taxon>Bacillati</taxon>
        <taxon>Actinomycetota</taxon>
        <taxon>Actinomycetes</taxon>
        <taxon>Micromonosporales</taxon>
        <taxon>Micromonosporaceae</taxon>
        <taxon>Actinoplanes</taxon>
    </lineage>
</organism>
<dbReference type="PANTHER" id="PTHR31157:SF1">
    <property type="entry name" value="SCP DOMAIN-CONTAINING PROTEIN"/>
    <property type="match status" value="1"/>
</dbReference>
<dbReference type="InterPro" id="IPR035940">
    <property type="entry name" value="CAP_sf"/>
</dbReference>
<proteinExistence type="predicted"/>